<dbReference type="EMBL" id="CP000927">
    <property type="protein sequence ID" value="ABZ71521.1"/>
    <property type="molecule type" value="Genomic_DNA"/>
</dbReference>
<evidence type="ECO:0000256" key="1">
    <source>
        <dbReference type="SAM" id="MobiDB-lite"/>
    </source>
</evidence>
<sequence>MSIMGLAAGQSIAALTRGRPSAQTPLPSAVDPASTVNMIAGRGPASSLFGADTANGFSANVLGPSGGALDPSLKALLNSQLDQLGSIDTDAGADEPAPDGAPTGTRFAAPIPSIWIWEEDAILRSIMARLGKANTIRRPCGR</sequence>
<dbReference type="AlphaFoldDB" id="B0SVQ3"/>
<dbReference type="STRING" id="366602.Caul_2394"/>
<protein>
    <submittedName>
        <fullName evidence="2">Uncharacterized protein</fullName>
    </submittedName>
</protein>
<organism evidence="2">
    <name type="scientific">Caulobacter sp. (strain K31)</name>
    <dbReference type="NCBI Taxonomy" id="366602"/>
    <lineage>
        <taxon>Bacteria</taxon>
        <taxon>Pseudomonadati</taxon>
        <taxon>Pseudomonadota</taxon>
        <taxon>Alphaproteobacteria</taxon>
        <taxon>Caulobacterales</taxon>
        <taxon>Caulobacteraceae</taxon>
        <taxon>Caulobacter</taxon>
    </lineage>
</organism>
<name>B0SVQ3_CAUSK</name>
<dbReference type="KEGG" id="cak:Caul_2394"/>
<feature type="region of interest" description="Disordered" evidence="1">
    <location>
        <begin position="86"/>
        <end position="105"/>
    </location>
</feature>
<dbReference type="HOGENOM" id="CLU_1812306_0_0_5"/>
<accession>B0SVQ3</accession>
<gene>
    <name evidence="2" type="ordered locus">Caul_2394</name>
</gene>
<evidence type="ECO:0000313" key="2">
    <source>
        <dbReference type="EMBL" id="ABZ71521.1"/>
    </source>
</evidence>
<reference evidence="2" key="1">
    <citation type="submission" date="2008-01" db="EMBL/GenBank/DDBJ databases">
        <title>Complete sequence of chromosome of Caulobacter sp. K31.</title>
        <authorList>
            <consortium name="US DOE Joint Genome Institute"/>
            <person name="Copeland A."/>
            <person name="Lucas S."/>
            <person name="Lapidus A."/>
            <person name="Barry K."/>
            <person name="Glavina del Rio T."/>
            <person name="Dalin E."/>
            <person name="Tice H."/>
            <person name="Pitluck S."/>
            <person name="Bruce D."/>
            <person name="Goodwin L."/>
            <person name="Thompson L.S."/>
            <person name="Brettin T."/>
            <person name="Detter J.C."/>
            <person name="Han C."/>
            <person name="Schmutz J."/>
            <person name="Larimer F."/>
            <person name="Land M."/>
            <person name="Hauser L."/>
            <person name="Kyrpides N."/>
            <person name="Kim E."/>
            <person name="Stephens C."/>
            <person name="Richardson P."/>
        </authorList>
    </citation>
    <scope>NUCLEOTIDE SEQUENCE [LARGE SCALE GENOMIC DNA]</scope>
    <source>
        <strain evidence="2">K31</strain>
    </source>
</reference>
<proteinExistence type="predicted"/>